<evidence type="ECO:0000313" key="1">
    <source>
        <dbReference type="EMBL" id="EHQ36024.1"/>
    </source>
</evidence>
<organism evidence="1 2">
    <name type="scientific">Methanoplanus limicola DSM 2279</name>
    <dbReference type="NCBI Taxonomy" id="937775"/>
    <lineage>
        <taxon>Archaea</taxon>
        <taxon>Methanobacteriati</taxon>
        <taxon>Methanobacteriota</taxon>
        <taxon>Stenosarchaea group</taxon>
        <taxon>Methanomicrobia</taxon>
        <taxon>Methanomicrobiales</taxon>
        <taxon>Methanomicrobiaceae</taxon>
        <taxon>Methanoplanus</taxon>
    </lineage>
</organism>
<protein>
    <submittedName>
        <fullName evidence="1">Uncharacterized protein</fullName>
    </submittedName>
</protein>
<proteinExistence type="predicted"/>
<accession>H1YYP1</accession>
<reference evidence="1 2" key="1">
    <citation type="submission" date="2011-10" db="EMBL/GenBank/DDBJ databases">
        <title>The Improved High-Quality Draft genome of Methanoplanus limicola DSM 2279.</title>
        <authorList>
            <consortium name="US DOE Joint Genome Institute (JGI-PGF)"/>
            <person name="Lucas S."/>
            <person name="Copeland A."/>
            <person name="Lapidus A."/>
            <person name="Glavina del Rio T."/>
            <person name="Dalin E."/>
            <person name="Tice H."/>
            <person name="Bruce D."/>
            <person name="Goodwin L."/>
            <person name="Pitluck S."/>
            <person name="Peters L."/>
            <person name="Mikhailova N."/>
            <person name="Lu M."/>
            <person name="Kyrpides N."/>
            <person name="Mavromatis K."/>
            <person name="Ivanova N."/>
            <person name="Markowitz V."/>
            <person name="Cheng J.-F."/>
            <person name="Hugenholtz P."/>
            <person name="Woyke T."/>
            <person name="Wu D."/>
            <person name="Wirth R."/>
            <person name="Brambilla E.-M."/>
            <person name="Klenk H.-P."/>
            <person name="Eisen J.A."/>
        </authorList>
    </citation>
    <scope>NUCLEOTIDE SEQUENCE [LARGE SCALE GENOMIC DNA]</scope>
    <source>
        <strain evidence="1 2">DSM 2279</strain>
    </source>
</reference>
<keyword evidence="2" id="KW-1185">Reference proteome</keyword>
<dbReference type="EMBL" id="CM001436">
    <property type="protein sequence ID" value="EHQ36024.1"/>
    <property type="molecule type" value="Genomic_DNA"/>
</dbReference>
<dbReference type="AlphaFoldDB" id="H1YYP1"/>
<dbReference type="Proteomes" id="UP000005741">
    <property type="component" value="Chromosome"/>
</dbReference>
<name>H1YYP1_9EURY</name>
<gene>
    <name evidence="1" type="ORF">Metlim_1933</name>
</gene>
<dbReference type="HOGENOM" id="CLU_2968480_0_0_2"/>
<evidence type="ECO:0000313" key="2">
    <source>
        <dbReference type="Proteomes" id="UP000005741"/>
    </source>
</evidence>
<dbReference type="InParanoid" id="H1YYP1"/>
<sequence length="58" mass="6324">MKFCNKFSLPGFVIMLLFILCSTMTVSGASLTDNTEESGWPDRVSAPYVDTTLWSTGG</sequence>